<protein>
    <submittedName>
        <fullName evidence="2">Uncharacterized protein</fullName>
    </submittedName>
</protein>
<feature type="region of interest" description="Disordered" evidence="1">
    <location>
        <begin position="119"/>
        <end position="151"/>
    </location>
</feature>
<dbReference type="Proteomes" id="UP000054007">
    <property type="component" value="Unassembled WGS sequence"/>
</dbReference>
<evidence type="ECO:0000313" key="2">
    <source>
        <dbReference type="EMBL" id="KIY62677.1"/>
    </source>
</evidence>
<sequence length="151" mass="17070">MPWIRAMLCINADIEVEKRSRRCLHMFILNFLHTFAAEMVESINSCSSHTTKSVSSSISSSASSIASSISEWDWDWDTVDDEVDIQEEEVAALSNLVIQRPQYPCFVVLEDIPSIPQHNPRGGPLLPAWSTEVAPARKGRRRPRPRPLIQL</sequence>
<dbReference type="EMBL" id="KN880757">
    <property type="protein sequence ID" value="KIY62677.1"/>
    <property type="molecule type" value="Genomic_DNA"/>
</dbReference>
<dbReference type="AlphaFoldDB" id="A0A0D7AWU0"/>
<evidence type="ECO:0000256" key="1">
    <source>
        <dbReference type="SAM" id="MobiDB-lite"/>
    </source>
</evidence>
<accession>A0A0D7AWU0</accession>
<organism evidence="2 3">
    <name type="scientific">Cylindrobasidium torrendii FP15055 ss-10</name>
    <dbReference type="NCBI Taxonomy" id="1314674"/>
    <lineage>
        <taxon>Eukaryota</taxon>
        <taxon>Fungi</taxon>
        <taxon>Dikarya</taxon>
        <taxon>Basidiomycota</taxon>
        <taxon>Agaricomycotina</taxon>
        <taxon>Agaricomycetes</taxon>
        <taxon>Agaricomycetidae</taxon>
        <taxon>Agaricales</taxon>
        <taxon>Marasmiineae</taxon>
        <taxon>Physalacriaceae</taxon>
        <taxon>Cylindrobasidium</taxon>
    </lineage>
</organism>
<name>A0A0D7AWU0_9AGAR</name>
<reference evidence="2 3" key="1">
    <citation type="journal article" date="2015" name="Fungal Genet. Biol.">
        <title>Evolution of novel wood decay mechanisms in Agaricales revealed by the genome sequences of Fistulina hepatica and Cylindrobasidium torrendii.</title>
        <authorList>
            <person name="Floudas D."/>
            <person name="Held B.W."/>
            <person name="Riley R."/>
            <person name="Nagy L.G."/>
            <person name="Koehler G."/>
            <person name="Ransdell A.S."/>
            <person name="Younus H."/>
            <person name="Chow J."/>
            <person name="Chiniquy J."/>
            <person name="Lipzen A."/>
            <person name="Tritt A."/>
            <person name="Sun H."/>
            <person name="Haridas S."/>
            <person name="LaButti K."/>
            <person name="Ohm R.A."/>
            <person name="Kues U."/>
            <person name="Blanchette R.A."/>
            <person name="Grigoriev I.V."/>
            <person name="Minto R.E."/>
            <person name="Hibbett D.S."/>
        </authorList>
    </citation>
    <scope>NUCLEOTIDE SEQUENCE [LARGE SCALE GENOMIC DNA]</scope>
    <source>
        <strain evidence="2 3">FP15055 ss-10</strain>
    </source>
</reference>
<gene>
    <name evidence="2" type="ORF">CYLTODRAFT_167135</name>
</gene>
<keyword evidence="3" id="KW-1185">Reference proteome</keyword>
<evidence type="ECO:0000313" key="3">
    <source>
        <dbReference type="Proteomes" id="UP000054007"/>
    </source>
</evidence>
<proteinExistence type="predicted"/>